<name>A0A9P0NSZ4_APHGO</name>
<evidence type="ECO:0000256" key="3">
    <source>
        <dbReference type="ARBA" id="ARBA00022833"/>
    </source>
</evidence>
<evidence type="ECO:0000256" key="1">
    <source>
        <dbReference type="ARBA" id="ARBA00022723"/>
    </source>
</evidence>
<evidence type="ECO:0000313" key="5">
    <source>
        <dbReference type="EMBL" id="CAH1738489.1"/>
    </source>
</evidence>
<evidence type="ECO:0000259" key="4">
    <source>
        <dbReference type="Pfam" id="PF04500"/>
    </source>
</evidence>
<dbReference type="GO" id="GO:0008270">
    <property type="term" value="F:zinc ion binding"/>
    <property type="evidence" value="ECO:0007669"/>
    <property type="project" value="UniProtKB-KW"/>
</dbReference>
<evidence type="ECO:0000256" key="2">
    <source>
        <dbReference type="ARBA" id="ARBA00022771"/>
    </source>
</evidence>
<proteinExistence type="predicted"/>
<dbReference type="AlphaFoldDB" id="A0A9P0NSZ4"/>
<gene>
    <name evidence="5" type="ORF">APHIGO_LOCUS11823</name>
</gene>
<organism evidence="5 6">
    <name type="scientific">Aphis gossypii</name>
    <name type="common">Cotton aphid</name>
    <dbReference type="NCBI Taxonomy" id="80765"/>
    <lineage>
        <taxon>Eukaryota</taxon>
        <taxon>Metazoa</taxon>
        <taxon>Ecdysozoa</taxon>
        <taxon>Arthropoda</taxon>
        <taxon>Hexapoda</taxon>
        <taxon>Insecta</taxon>
        <taxon>Pterygota</taxon>
        <taxon>Neoptera</taxon>
        <taxon>Paraneoptera</taxon>
        <taxon>Hemiptera</taxon>
        <taxon>Sternorrhyncha</taxon>
        <taxon>Aphidomorpha</taxon>
        <taxon>Aphidoidea</taxon>
        <taxon>Aphididae</taxon>
        <taxon>Aphidini</taxon>
        <taxon>Aphis</taxon>
        <taxon>Aphis</taxon>
    </lineage>
</organism>
<reference evidence="5" key="1">
    <citation type="submission" date="2022-02" db="EMBL/GenBank/DDBJ databases">
        <authorList>
            <person name="King R."/>
        </authorList>
    </citation>
    <scope>NUCLEOTIDE SEQUENCE</scope>
</reference>
<dbReference type="Proteomes" id="UP001154329">
    <property type="component" value="Chromosome 4"/>
</dbReference>
<reference evidence="5" key="2">
    <citation type="submission" date="2022-10" db="EMBL/GenBank/DDBJ databases">
        <authorList>
            <consortium name="ENA_rothamsted_submissions"/>
            <consortium name="culmorum"/>
            <person name="King R."/>
        </authorList>
    </citation>
    <scope>NUCLEOTIDE SEQUENCE</scope>
</reference>
<protein>
    <recommendedName>
        <fullName evidence="4">FLYWCH-type domain-containing protein</fullName>
    </recommendedName>
</protein>
<dbReference type="Pfam" id="PF04500">
    <property type="entry name" value="FLYWCH"/>
    <property type="match status" value="1"/>
</dbReference>
<dbReference type="EMBL" id="OU899037">
    <property type="protein sequence ID" value="CAH1738489.1"/>
    <property type="molecule type" value="Genomic_DNA"/>
</dbReference>
<dbReference type="Gene3D" id="2.20.25.240">
    <property type="match status" value="1"/>
</dbReference>
<accession>A0A9P0NSZ4</accession>
<keyword evidence="3" id="KW-0862">Zinc</keyword>
<sequence>MSQESNNIKLITGQRGNLLVVFKNYKYNKNIKYASSEIKRRCNNKKCNAFIKTVGAEQHNITLTHFANDTHITSCIPISIQTLER</sequence>
<dbReference type="InterPro" id="IPR007588">
    <property type="entry name" value="Znf_FLYWCH"/>
</dbReference>
<feature type="domain" description="FLYWCH-type" evidence="4">
    <location>
        <begin position="11"/>
        <end position="71"/>
    </location>
</feature>
<keyword evidence="2" id="KW-0863">Zinc-finger</keyword>
<keyword evidence="6" id="KW-1185">Reference proteome</keyword>
<keyword evidence="1" id="KW-0479">Metal-binding</keyword>
<evidence type="ECO:0000313" key="6">
    <source>
        <dbReference type="Proteomes" id="UP001154329"/>
    </source>
</evidence>